<evidence type="ECO:0000259" key="1">
    <source>
        <dbReference type="Pfam" id="PF00534"/>
    </source>
</evidence>
<dbReference type="EMBL" id="FOUZ01000005">
    <property type="protein sequence ID" value="SFN00427.1"/>
    <property type="molecule type" value="Genomic_DNA"/>
</dbReference>
<dbReference type="AlphaFoldDB" id="A0A1I4VGY5"/>
<keyword evidence="3" id="KW-0808">Transferase</keyword>
<proteinExistence type="predicted"/>
<dbReference type="PANTHER" id="PTHR12526">
    <property type="entry name" value="GLYCOSYLTRANSFERASE"/>
    <property type="match status" value="1"/>
</dbReference>
<feature type="domain" description="Glycosyl transferase family 1" evidence="1">
    <location>
        <begin position="201"/>
        <end position="359"/>
    </location>
</feature>
<accession>A0A1I4VGY5</accession>
<evidence type="ECO:0000259" key="2">
    <source>
        <dbReference type="Pfam" id="PF13439"/>
    </source>
</evidence>
<dbReference type="Proteomes" id="UP000199149">
    <property type="component" value="Unassembled WGS sequence"/>
</dbReference>
<feature type="domain" description="Glycosyltransferase subfamily 4-like N-terminal" evidence="2">
    <location>
        <begin position="21"/>
        <end position="173"/>
    </location>
</feature>
<name>A0A1I4VGY5_9FLAO</name>
<sequence length="387" mass="45033">MTNQPTNQKILFIYYKLFKAGGVARVLVSLANELVKQGNDITILLMISDTSSFFELDSRVKVIYLDTFSHWGFTKINVNLNKYTPKLPYKNNIKNYVYDFGQWEMLHKWINKNHQEYDVIISTWYKLSTQLALNKKANHKTIAWEHANFEGGGKLWNNLLRKYYKNLKAVVCINSPSFSHYKSINNQSFQIPNLIGEPFESFNSDKIKDKENTLIYVGRLDSDKNVIELLQILENINFRDFSFKIIGDGPSKNTLENIVNSSEKLKNTVEFLGSRNINEIYDELSKSKLFLFASKTECLPTVLIEATLMANTLISYDCKYGPSDIISENNGFLIPMHNQKMFQEKLQFLIDNSEDLDQLLYSSLKDSKKWSKEVILKQWDKILRNNE</sequence>
<dbReference type="OrthoDB" id="9811239at2"/>
<dbReference type="Gene3D" id="3.40.50.2000">
    <property type="entry name" value="Glycogen Phosphorylase B"/>
    <property type="match status" value="2"/>
</dbReference>
<dbReference type="InterPro" id="IPR028098">
    <property type="entry name" value="Glyco_trans_4-like_N"/>
</dbReference>
<protein>
    <submittedName>
        <fullName evidence="3">Glycosyltransferase involved in cell wall bisynthesis</fullName>
    </submittedName>
</protein>
<gene>
    <name evidence="3" type="ORF">SAMN05421738_105134</name>
</gene>
<dbReference type="PANTHER" id="PTHR12526:SF630">
    <property type="entry name" value="GLYCOSYLTRANSFERASE"/>
    <property type="match status" value="1"/>
</dbReference>
<dbReference type="Pfam" id="PF13439">
    <property type="entry name" value="Glyco_transf_4"/>
    <property type="match status" value="1"/>
</dbReference>
<dbReference type="Pfam" id="PF00534">
    <property type="entry name" value="Glycos_transf_1"/>
    <property type="match status" value="1"/>
</dbReference>
<keyword evidence="4" id="KW-1185">Reference proteome</keyword>
<reference evidence="4" key="1">
    <citation type="submission" date="2016-10" db="EMBL/GenBank/DDBJ databases">
        <authorList>
            <person name="Varghese N."/>
            <person name="Submissions S."/>
        </authorList>
    </citation>
    <scope>NUCLEOTIDE SEQUENCE [LARGE SCALE GENOMIC DNA]</scope>
    <source>
        <strain evidence="4">XJ109</strain>
    </source>
</reference>
<dbReference type="RefSeq" id="WP_092907546.1">
    <property type="nucleotide sequence ID" value="NZ_FOUZ01000005.1"/>
</dbReference>
<dbReference type="SUPFAM" id="SSF53756">
    <property type="entry name" value="UDP-Glycosyltransferase/glycogen phosphorylase"/>
    <property type="match status" value="1"/>
</dbReference>
<dbReference type="STRING" id="684065.SAMN05421738_105134"/>
<dbReference type="GO" id="GO:0016757">
    <property type="term" value="F:glycosyltransferase activity"/>
    <property type="evidence" value="ECO:0007669"/>
    <property type="project" value="InterPro"/>
</dbReference>
<organism evidence="3 4">
    <name type="scientific">Algoriella xinjiangensis</name>
    <dbReference type="NCBI Taxonomy" id="684065"/>
    <lineage>
        <taxon>Bacteria</taxon>
        <taxon>Pseudomonadati</taxon>
        <taxon>Bacteroidota</taxon>
        <taxon>Flavobacteriia</taxon>
        <taxon>Flavobacteriales</taxon>
        <taxon>Weeksellaceae</taxon>
        <taxon>Algoriella</taxon>
    </lineage>
</organism>
<dbReference type="InterPro" id="IPR001296">
    <property type="entry name" value="Glyco_trans_1"/>
</dbReference>
<evidence type="ECO:0000313" key="4">
    <source>
        <dbReference type="Proteomes" id="UP000199149"/>
    </source>
</evidence>
<evidence type="ECO:0000313" key="3">
    <source>
        <dbReference type="EMBL" id="SFN00427.1"/>
    </source>
</evidence>